<dbReference type="EMBL" id="ML180816">
    <property type="protein sequence ID" value="THU76600.1"/>
    <property type="molecule type" value="Genomic_DNA"/>
</dbReference>
<keyword evidence="1" id="KW-0472">Membrane</keyword>
<dbReference type="AlphaFoldDB" id="A0A4S8KM35"/>
<evidence type="ECO:0000256" key="1">
    <source>
        <dbReference type="SAM" id="Phobius"/>
    </source>
</evidence>
<protein>
    <recommendedName>
        <fullName evidence="2">DUF6534 domain-containing protein</fullName>
    </recommendedName>
</protein>
<dbReference type="Proteomes" id="UP000297245">
    <property type="component" value="Unassembled WGS sequence"/>
</dbReference>
<organism evidence="3 4">
    <name type="scientific">Dendrothele bispora (strain CBS 962.96)</name>
    <dbReference type="NCBI Taxonomy" id="1314807"/>
    <lineage>
        <taxon>Eukaryota</taxon>
        <taxon>Fungi</taxon>
        <taxon>Dikarya</taxon>
        <taxon>Basidiomycota</taxon>
        <taxon>Agaricomycotina</taxon>
        <taxon>Agaricomycetes</taxon>
        <taxon>Agaricomycetidae</taxon>
        <taxon>Agaricales</taxon>
        <taxon>Agaricales incertae sedis</taxon>
        <taxon>Dendrothele</taxon>
    </lineage>
</organism>
<dbReference type="PANTHER" id="PTHR40465:SF1">
    <property type="entry name" value="DUF6534 DOMAIN-CONTAINING PROTEIN"/>
    <property type="match status" value="1"/>
</dbReference>
<keyword evidence="1" id="KW-1133">Transmembrane helix</keyword>
<evidence type="ECO:0000313" key="3">
    <source>
        <dbReference type="EMBL" id="THU76600.1"/>
    </source>
</evidence>
<feature type="transmembrane region" description="Helical" evidence="1">
    <location>
        <begin position="153"/>
        <end position="175"/>
    </location>
</feature>
<evidence type="ECO:0000313" key="4">
    <source>
        <dbReference type="Proteomes" id="UP000297245"/>
    </source>
</evidence>
<name>A0A4S8KM35_DENBC</name>
<feature type="transmembrane region" description="Helical" evidence="1">
    <location>
        <begin position="95"/>
        <end position="117"/>
    </location>
</feature>
<reference evidence="3 4" key="1">
    <citation type="journal article" date="2019" name="Nat. Ecol. Evol.">
        <title>Megaphylogeny resolves global patterns of mushroom evolution.</title>
        <authorList>
            <person name="Varga T."/>
            <person name="Krizsan K."/>
            <person name="Foldi C."/>
            <person name="Dima B."/>
            <person name="Sanchez-Garcia M."/>
            <person name="Sanchez-Ramirez S."/>
            <person name="Szollosi G.J."/>
            <person name="Szarkandi J.G."/>
            <person name="Papp V."/>
            <person name="Albert L."/>
            <person name="Andreopoulos W."/>
            <person name="Angelini C."/>
            <person name="Antonin V."/>
            <person name="Barry K.W."/>
            <person name="Bougher N.L."/>
            <person name="Buchanan P."/>
            <person name="Buyck B."/>
            <person name="Bense V."/>
            <person name="Catcheside P."/>
            <person name="Chovatia M."/>
            <person name="Cooper J."/>
            <person name="Damon W."/>
            <person name="Desjardin D."/>
            <person name="Finy P."/>
            <person name="Geml J."/>
            <person name="Haridas S."/>
            <person name="Hughes K."/>
            <person name="Justo A."/>
            <person name="Karasinski D."/>
            <person name="Kautmanova I."/>
            <person name="Kiss B."/>
            <person name="Kocsube S."/>
            <person name="Kotiranta H."/>
            <person name="LaButti K.M."/>
            <person name="Lechner B.E."/>
            <person name="Liimatainen K."/>
            <person name="Lipzen A."/>
            <person name="Lukacs Z."/>
            <person name="Mihaltcheva S."/>
            <person name="Morgado L.N."/>
            <person name="Niskanen T."/>
            <person name="Noordeloos M.E."/>
            <person name="Ohm R.A."/>
            <person name="Ortiz-Santana B."/>
            <person name="Ovrebo C."/>
            <person name="Racz N."/>
            <person name="Riley R."/>
            <person name="Savchenko A."/>
            <person name="Shiryaev A."/>
            <person name="Soop K."/>
            <person name="Spirin V."/>
            <person name="Szebenyi C."/>
            <person name="Tomsovsky M."/>
            <person name="Tulloss R.E."/>
            <person name="Uehling J."/>
            <person name="Grigoriev I.V."/>
            <person name="Vagvolgyi C."/>
            <person name="Papp T."/>
            <person name="Martin F.M."/>
            <person name="Miettinen O."/>
            <person name="Hibbett D.S."/>
            <person name="Nagy L.G."/>
        </authorList>
    </citation>
    <scope>NUCLEOTIDE SEQUENCE [LARGE SCALE GENOMIC DNA]</scope>
    <source>
        <strain evidence="3 4">CBS 962.96</strain>
    </source>
</reference>
<feature type="transmembrane region" description="Helical" evidence="1">
    <location>
        <begin position="196"/>
        <end position="216"/>
    </location>
</feature>
<dbReference type="PANTHER" id="PTHR40465">
    <property type="entry name" value="CHROMOSOME 1, WHOLE GENOME SHOTGUN SEQUENCE"/>
    <property type="match status" value="1"/>
</dbReference>
<feature type="transmembrane region" description="Helical" evidence="1">
    <location>
        <begin position="22"/>
        <end position="44"/>
    </location>
</feature>
<dbReference type="Pfam" id="PF20152">
    <property type="entry name" value="DUF6534"/>
    <property type="match status" value="1"/>
</dbReference>
<dbReference type="InterPro" id="IPR045339">
    <property type="entry name" value="DUF6534"/>
</dbReference>
<gene>
    <name evidence="3" type="ORF">K435DRAFT_704507</name>
</gene>
<proteinExistence type="predicted"/>
<keyword evidence="4" id="KW-1185">Reference proteome</keyword>
<evidence type="ECO:0000259" key="2">
    <source>
        <dbReference type="Pfam" id="PF20152"/>
    </source>
</evidence>
<dbReference type="OrthoDB" id="2864380at2759"/>
<feature type="domain" description="DUF6534" evidence="2">
    <location>
        <begin position="160"/>
        <end position="223"/>
    </location>
</feature>
<feature type="transmembrane region" description="Helical" evidence="1">
    <location>
        <begin position="56"/>
        <end position="83"/>
    </location>
</feature>
<sequence>MSGVPISSLPTGVDLSASIDGFFYGNIIGLLLFGINIVQAWIYINTNKDKWPLRSLVSYILLFFMNIAMFLICYFIVVLVIFFSYVLSSNSQSTFSIAIIEYLITLVITLCVELFFASHVWISEFSFHIYPTFLQILTTLGGTGLSSSNQLEFSLSCSLAAASDIIATIALSWVFSSFKTGIKKTDTLLQKLFRYTVTRGLFVSIDQTVIVIVFLITPASGLWW</sequence>
<feature type="transmembrane region" description="Helical" evidence="1">
    <location>
        <begin position="129"/>
        <end position="147"/>
    </location>
</feature>
<keyword evidence="1" id="KW-0812">Transmembrane</keyword>
<accession>A0A4S8KM35</accession>